<sequence>MSTKMVKNRSNLVRHPYLPRERLSESQIGEENMVIGVNDAPIWCNGEFVMQM</sequence>
<dbReference type="EMBL" id="WWCM01000003">
    <property type="protein sequence ID" value="MYM39145.1"/>
    <property type="molecule type" value="Genomic_DNA"/>
</dbReference>
<gene>
    <name evidence="1" type="ORF">GTP27_07345</name>
</gene>
<keyword evidence="2" id="KW-1185">Reference proteome</keyword>
<evidence type="ECO:0000313" key="1">
    <source>
        <dbReference type="EMBL" id="MYM39145.1"/>
    </source>
</evidence>
<comment type="caution">
    <text evidence="1">The sequence shown here is derived from an EMBL/GenBank/DDBJ whole genome shotgun (WGS) entry which is preliminary data.</text>
</comment>
<dbReference type="Proteomes" id="UP000478090">
    <property type="component" value="Unassembled WGS sequence"/>
</dbReference>
<name>A0ABW9VKG7_9BURK</name>
<protein>
    <submittedName>
        <fullName evidence="1">Uncharacterized protein</fullName>
    </submittedName>
</protein>
<accession>A0ABW9VKG7</accession>
<organism evidence="1 2">
    <name type="scientific">Duganella qianjiadongensis</name>
    <dbReference type="NCBI Taxonomy" id="2692176"/>
    <lineage>
        <taxon>Bacteria</taxon>
        <taxon>Pseudomonadati</taxon>
        <taxon>Pseudomonadota</taxon>
        <taxon>Betaproteobacteria</taxon>
        <taxon>Burkholderiales</taxon>
        <taxon>Oxalobacteraceae</taxon>
        <taxon>Telluria group</taxon>
        <taxon>Duganella</taxon>
    </lineage>
</organism>
<proteinExistence type="predicted"/>
<dbReference type="RefSeq" id="WP_161038514.1">
    <property type="nucleotide sequence ID" value="NZ_WWCM01000003.1"/>
</dbReference>
<reference evidence="1 2" key="1">
    <citation type="submission" date="2019-12" db="EMBL/GenBank/DDBJ databases">
        <title>Novel species isolated from a subtropical stream in China.</title>
        <authorList>
            <person name="Lu H."/>
        </authorList>
    </citation>
    <scope>NUCLEOTIDE SEQUENCE [LARGE SCALE GENOMIC DNA]</scope>
    <source>
        <strain evidence="1 2">CY13W</strain>
    </source>
</reference>
<evidence type="ECO:0000313" key="2">
    <source>
        <dbReference type="Proteomes" id="UP000478090"/>
    </source>
</evidence>